<protein>
    <submittedName>
        <fullName evidence="1">Uncharacterized protein</fullName>
    </submittedName>
</protein>
<proteinExistence type="predicted"/>
<evidence type="ECO:0000313" key="1">
    <source>
        <dbReference type="EMBL" id="QXO95152.1"/>
    </source>
</evidence>
<reference evidence="1 2" key="1">
    <citation type="submission" date="2021-06" db="EMBL/GenBank/DDBJ databases">
        <title>Complete genome sequence of the secondary alcohol utilizing methanogen Methanospirillum hungatei strain GP1.</title>
        <authorList>
            <person name="Day L.A."/>
            <person name="Costa K.C."/>
        </authorList>
    </citation>
    <scope>NUCLEOTIDE SEQUENCE [LARGE SCALE GENOMIC DNA]</scope>
    <source>
        <strain evidence="1 2">GP1</strain>
    </source>
</reference>
<name>A0A8F5VP83_METHU</name>
<dbReference type="EMBL" id="CP077107">
    <property type="protein sequence ID" value="QXO95152.1"/>
    <property type="molecule type" value="Genomic_DNA"/>
</dbReference>
<organism evidence="1 2">
    <name type="scientific">Methanospirillum hungatei</name>
    <dbReference type="NCBI Taxonomy" id="2203"/>
    <lineage>
        <taxon>Archaea</taxon>
        <taxon>Methanobacteriati</taxon>
        <taxon>Methanobacteriota</taxon>
        <taxon>Stenosarchaea group</taxon>
        <taxon>Methanomicrobia</taxon>
        <taxon>Methanomicrobiales</taxon>
        <taxon>Methanospirillaceae</taxon>
        <taxon>Methanospirillum</taxon>
    </lineage>
</organism>
<dbReference type="OrthoDB" id="385998at2157"/>
<gene>
    <name evidence="1" type="ORF">KSK55_01685</name>
</gene>
<evidence type="ECO:0000313" key="2">
    <source>
        <dbReference type="Proteomes" id="UP000694228"/>
    </source>
</evidence>
<accession>A0A8F5VP83</accession>
<sequence>MEIICPDQHCISDPVRSFIEYHQRSIHSRLYQLISLLEMGLIIEIARFDFIPIGICIGPESSVTPTVICFIGLVIPAVSILSNPGLIAMKDQAGPVYIDAGML</sequence>
<dbReference type="Proteomes" id="UP000694228">
    <property type="component" value="Chromosome"/>
</dbReference>
<dbReference type="AlphaFoldDB" id="A0A8F5VP83"/>